<dbReference type="InterPro" id="IPR011006">
    <property type="entry name" value="CheY-like_superfamily"/>
</dbReference>
<evidence type="ECO:0000256" key="4">
    <source>
        <dbReference type="PROSITE-ProRule" id="PRU00169"/>
    </source>
</evidence>
<evidence type="ECO:0000313" key="9">
    <source>
        <dbReference type="Proteomes" id="UP000178082"/>
    </source>
</evidence>
<reference evidence="8 9" key="1">
    <citation type="journal article" date="2016" name="Nat. Commun.">
        <title>Thousands of microbial genomes shed light on interconnected biogeochemical processes in an aquifer system.</title>
        <authorList>
            <person name="Anantharaman K."/>
            <person name="Brown C.T."/>
            <person name="Hug L.A."/>
            <person name="Sharon I."/>
            <person name="Castelle C.J."/>
            <person name="Probst A.J."/>
            <person name="Thomas B.C."/>
            <person name="Singh A."/>
            <person name="Wilkins M.J."/>
            <person name="Karaoz U."/>
            <person name="Brodie E.L."/>
            <person name="Williams K.H."/>
            <person name="Hubbard S.S."/>
            <person name="Banfield J.F."/>
        </authorList>
    </citation>
    <scope>NUCLEOTIDE SEQUENCE [LARGE SCALE GENOMIC DNA]</scope>
</reference>
<dbReference type="SUPFAM" id="SSF52172">
    <property type="entry name" value="CheY-like"/>
    <property type="match status" value="1"/>
</dbReference>
<dbReference type="SMART" id="SM00448">
    <property type="entry name" value="REC"/>
    <property type="match status" value="1"/>
</dbReference>
<dbReference type="PANTHER" id="PTHR45228">
    <property type="entry name" value="CYCLIC DI-GMP PHOSPHODIESTERASE TM_0186-RELATED"/>
    <property type="match status" value="1"/>
</dbReference>
<keyword evidence="2" id="KW-0805">Transcription regulation</keyword>
<evidence type="ECO:0000313" key="8">
    <source>
        <dbReference type="EMBL" id="OGL54902.1"/>
    </source>
</evidence>
<dbReference type="STRING" id="1817883.A3G31_02155"/>
<organism evidence="8 9">
    <name type="scientific">Candidatus Schekmanbacteria bacterium RIFCSPLOWO2_12_FULL_38_15</name>
    <dbReference type="NCBI Taxonomy" id="1817883"/>
    <lineage>
        <taxon>Bacteria</taxon>
        <taxon>Candidatus Schekmaniibacteriota</taxon>
    </lineage>
</organism>
<sequence>MSTNKKEKILVVDDEENIRKLISEHLKHHGYYCSTAVNGKEALEKLENENVELVLSDIKMPVVDGIELLKRVISEYRDIAVVMVASSFDTDSAIEAMRIGAYDYITKPFYLDSLLLSVERALERRRLIIENREYHHNLELRVEEQTREIRNIFLNAIEALAQALEVKDSYTKGHSKRVTGIALIIGKEMGIDNKELDKLKLSGILHDIGKIGVKEAILNKPTRLTKEEYQSVMIHPETGARILDFLIKDKEIINTIKHHHEFYNGKGFPDGLKGDEIPFFARILAVADAFDAMTSTRPYRDAISFGYAYDELEKYKGIQFDPQIVDVVLKCKKVIEMVITEERESVLLAVDY</sequence>
<feature type="modified residue" description="4-aspartylphosphate" evidence="4">
    <location>
        <position position="57"/>
    </location>
</feature>
<name>A0A1F7SMA0_9BACT</name>
<dbReference type="Gene3D" id="1.10.3210.10">
    <property type="entry name" value="Hypothetical protein af1432"/>
    <property type="match status" value="1"/>
</dbReference>
<feature type="domain" description="HD" evidence="6">
    <location>
        <begin position="171"/>
        <end position="293"/>
    </location>
</feature>
<feature type="domain" description="HD-GYP" evidence="7">
    <location>
        <begin position="149"/>
        <end position="344"/>
    </location>
</feature>
<evidence type="ECO:0000259" key="6">
    <source>
        <dbReference type="PROSITE" id="PS51831"/>
    </source>
</evidence>
<evidence type="ECO:0000256" key="1">
    <source>
        <dbReference type="ARBA" id="ARBA00022553"/>
    </source>
</evidence>
<comment type="caution">
    <text evidence="8">The sequence shown here is derived from an EMBL/GenBank/DDBJ whole genome shotgun (WGS) entry which is preliminary data.</text>
</comment>
<dbReference type="InterPro" id="IPR052020">
    <property type="entry name" value="Cyclic_di-GMP/3'3'-cGAMP_PDE"/>
</dbReference>
<dbReference type="PROSITE" id="PS50110">
    <property type="entry name" value="RESPONSE_REGULATORY"/>
    <property type="match status" value="1"/>
</dbReference>
<dbReference type="SUPFAM" id="SSF109604">
    <property type="entry name" value="HD-domain/PDEase-like"/>
    <property type="match status" value="1"/>
</dbReference>
<dbReference type="PROSITE" id="PS51832">
    <property type="entry name" value="HD_GYP"/>
    <property type="match status" value="1"/>
</dbReference>
<evidence type="ECO:0000256" key="3">
    <source>
        <dbReference type="ARBA" id="ARBA00023163"/>
    </source>
</evidence>
<evidence type="ECO:0000259" key="5">
    <source>
        <dbReference type="PROSITE" id="PS50110"/>
    </source>
</evidence>
<dbReference type="Pfam" id="PF00072">
    <property type="entry name" value="Response_reg"/>
    <property type="match status" value="1"/>
</dbReference>
<keyword evidence="3" id="KW-0804">Transcription</keyword>
<dbReference type="Proteomes" id="UP000178082">
    <property type="component" value="Unassembled WGS sequence"/>
</dbReference>
<dbReference type="Gene3D" id="3.40.50.2300">
    <property type="match status" value="1"/>
</dbReference>
<dbReference type="PANTHER" id="PTHR45228:SF4">
    <property type="entry name" value="LIPOPROTEIN"/>
    <property type="match status" value="1"/>
</dbReference>
<dbReference type="SMART" id="SM00471">
    <property type="entry name" value="HDc"/>
    <property type="match status" value="1"/>
</dbReference>
<keyword evidence="1 4" id="KW-0597">Phosphoprotein</keyword>
<evidence type="ECO:0000259" key="7">
    <source>
        <dbReference type="PROSITE" id="PS51832"/>
    </source>
</evidence>
<feature type="domain" description="Response regulatory" evidence="5">
    <location>
        <begin position="8"/>
        <end position="122"/>
    </location>
</feature>
<dbReference type="CDD" id="cd00077">
    <property type="entry name" value="HDc"/>
    <property type="match status" value="1"/>
</dbReference>
<dbReference type="InterPro" id="IPR006674">
    <property type="entry name" value="HD_domain"/>
</dbReference>
<dbReference type="FunFam" id="3.40.50.2300:FF:000018">
    <property type="entry name" value="DNA-binding transcriptional regulator NtrC"/>
    <property type="match status" value="1"/>
</dbReference>
<dbReference type="GO" id="GO:0000160">
    <property type="term" value="P:phosphorelay signal transduction system"/>
    <property type="evidence" value="ECO:0007669"/>
    <property type="project" value="InterPro"/>
</dbReference>
<dbReference type="EMBL" id="MGDI01000005">
    <property type="protein sequence ID" value="OGL54902.1"/>
    <property type="molecule type" value="Genomic_DNA"/>
</dbReference>
<accession>A0A1F7SMA0</accession>
<dbReference type="NCBIfam" id="TIGR00277">
    <property type="entry name" value="HDIG"/>
    <property type="match status" value="1"/>
</dbReference>
<dbReference type="Pfam" id="PF13487">
    <property type="entry name" value="HD_5"/>
    <property type="match status" value="1"/>
</dbReference>
<dbReference type="PROSITE" id="PS51831">
    <property type="entry name" value="HD"/>
    <property type="match status" value="1"/>
</dbReference>
<dbReference type="InterPro" id="IPR006675">
    <property type="entry name" value="HDIG_dom"/>
</dbReference>
<dbReference type="AlphaFoldDB" id="A0A1F7SMA0"/>
<dbReference type="InterPro" id="IPR037522">
    <property type="entry name" value="HD_GYP_dom"/>
</dbReference>
<gene>
    <name evidence="8" type="ORF">A3G31_02155</name>
</gene>
<proteinExistence type="predicted"/>
<dbReference type="InterPro" id="IPR001789">
    <property type="entry name" value="Sig_transdc_resp-reg_receiver"/>
</dbReference>
<dbReference type="InterPro" id="IPR003607">
    <property type="entry name" value="HD/PDEase_dom"/>
</dbReference>
<evidence type="ECO:0000256" key="2">
    <source>
        <dbReference type="ARBA" id="ARBA00023015"/>
    </source>
</evidence>
<protein>
    <recommendedName>
        <fullName evidence="10">Two-component system response regulator</fullName>
    </recommendedName>
</protein>
<evidence type="ECO:0008006" key="10">
    <source>
        <dbReference type="Google" id="ProtNLM"/>
    </source>
</evidence>